<dbReference type="PROSITE" id="PS00092">
    <property type="entry name" value="N6_MTASE"/>
    <property type="match status" value="1"/>
</dbReference>
<evidence type="ECO:0000256" key="5">
    <source>
        <dbReference type="ARBA" id="ARBA00022691"/>
    </source>
</evidence>
<gene>
    <name evidence="9" type="ORF">FE784_40115</name>
</gene>
<keyword evidence="3 8" id="KW-0489">Methyltransferase</keyword>
<dbReference type="PRINTS" id="PR00505">
    <property type="entry name" value="D12N6MTFRASE"/>
</dbReference>
<evidence type="ECO:0000256" key="6">
    <source>
        <dbReference type="ARBA" id="ARBA00047942"/>
    </source>
</evidence>
<dbReference type="AlphaFoldDB" id="A0A5C4SV40"/>
<comment type="similarity">
    <text evidence="1 8">Belongs to the N(4)/N(6)-methyltransferase family.</text>
</comment>
<dbReference type="PIRSF" id="PIRSF000398">
    <property type="entry name" value="M_m6A_EcoRV"/>
    <property type="match status" value="1"/>
</dbReference>
<dbReference type="Gene3D" id="3.40.50.150">
    <property type="entry name" value="Vaccinia Virus protein VP39"/>
    <property type="match status" value="1"/>
</dbReference>
<dbReference type="PANTHER" id="PTHR30481:SF3">
    <property type="entry name" value="DNA ADENINE METHYLASE"/>
    <property type="match status" value="1"/>
</dbReference>
<comment type="catalytic activity">
    <reaction evidence="6 8">
        <text>a 2'-deoxyadenosine in DNA + S-adenosyl-L-methionine = an N(6)-methyl-2'-deoxyadenosine in DNA + S-adenosyl-L-homocysteine + H(+)</text>
        <dbReference type="Rhea" id="RHEA:15197"/>
        <dbReference type="Rhea" id="RHEA-COMP:12418"/>
        <dbReference type="Rhea" id="RHEA-COMP:12419"/>
        <dbReference type="ChEBI" id="CHEBI:15378"/>
        <dbReference type="ChEBI" id="CHEBI:57856"/>
        <dbReference type="ChEBI" id="CHEBI:59789"/>
        <dbReference type="ChEBI" id="CHEBI:90615"/>
        <dbReference type="ChEBI" id="CHEBI:90616"/>
        <dbReference type="EC" id="2.1.1.72"/>
    </reaction>
</comment>
<dbReference type="Pfam" id="PF02086">
    <property type="entry name" value="MethyltransfD12"/>
    <property type="match status" value="1"/>
</dbReference>
<accession>A0A5C4SV40</accession>
<proteinExistence type="inferred from homology"/>
<feature type="binding site" evidence="7">
    <location>
        <position position="52"/>
    </location>
    <ligand>
        <name>S-adenosyl-L-methionine</name>
        <dbReference type="ChEBI" id="CHEBI:59789"/>
    </ligand>
</feature>
<evidence type="ECO:0000256" key="4">
    <source>
        <dbReference type="ARBA" id="ARBA00022679"/>
    </source>
</evidence>
<keyword evidence="4 8" id="KW-0808">Transferase</keyword>
<evidence type="ECO:0000313" key="9">
    <source>
        <dbReference type="EMBL" id="TNJ54101.1"/>
    </source>
</evidence>
<dbReference type="PANTHER" id="PTHR30481">
    <property type="entry name" value="DNA ADENINE METHYLASE"/>
    <property type="match status" value="1"/>
</dbReference>
<dbReference type="Proteomes" id="UP000307943">
    <property type="component" value="Unassembled WGS sequence"/>
</dbReference>
<evidence type="ECO:0000256" key="2">
    <source>
        <dbReference type="ARBA" id="ARBA00011900"/>
    </source>
</evidence>
<dbReference type="GO" id="GO:0009307">
    <property type="term" value="P:DNA restriction-modification system"/>
    <property type="evidence" value="ECO:0007669"/>
    <property type="project" value="InterPro"/>
</dbReference>
<dbReference type="EC" id="2.1.1.72" evidence="2 8"/>
<evidence type="ECO:0000256" key="8">
    <source>
        <dbReference type="RuleBase" id="RU361257"/>
    </source>
</evidence>
<dbReference type="InterPro" id="IPR012263">
    <property type="entry name" value="M_m6A_EcoRV"/>
</dbReference>
<feature type="binding site" evidence="7">
    <location>
        <position position="175"/>
    </location>
    <ligand>
        <name>S-adenosyl-L-methionine</name>
        <dbReference type="ChEBI" id="CHEBI:59789"/>
    </ligand>
</feature>
<dbReference type="SUPFAM" id="SSF53335">
    <property type="entry name" value="S-adenosyl-L-methionine-dependent methyltransferases"/>
    <property type="match status" value="1"/>
</dbReference>
<evidence type="ECO:0000256" key="1">
    <source>
        <dbReference type="ARBA" id="ARBA00006594"/>
    </source>
</evidence>
<dbReference type="GO" id="GO:0043565">
    <property type="term" value="F:sequence-specific DNA binding"/>
    <property type="evidence" value="ECO:0007669"/>
    <property type="project" value="TreeGrafter"/>
</dbReference>
<dbReference type="OrthoDB" id="9805629at2"/>
<feature type="binding site" evidence="7">
    <location>
        <position position="7"/>
    </location>
    <ligand>
        <name>S-adenosyl-L-methionine</name>
        <dbReference type="ChEBI" id="CHEBI:59789"/>
    </ligand>
</feature>
<feature type="binding site" evidence="7">
    <location>
        <position position="11"/>
    </location>
    <ligand>
        <name>S-adenosyl-L-methionine</name>
        <dbReference type="ChEBI" id="CHEBI:59789"/>
    </ligand>
</feature>
<comment type="caution">
    <text evidence="9">The sequence shown here is derived from an EMBL/GenBank/DDBJ whole genome shotgun (WGS) entry which is preliminary data.</text>
</comment>
<dbReference type="GO" id="GO:0009007">
    <property type="term" value="F:site-specific DNA-methyltransferase (adenine-specific) activity"/>
    <property type="evidence" value="ECO:0007669"/>
    <property type="project" value="UniProtKB-UniRule"/>
</dbReference>
<dbReference type="InterPro" id="IPR012327">
    <property type="entry name" value="MeTrfase_D12"/>
</dbReference>
<reference evidence="9 10" key="1">
    <citation type="submission" date="2019-05" db="EMBL/GenBank/DDBJ databases">
        <title>We sequenced the genome of Paenibacillus hemerocallicola KCTC 33185 for further insight into its adaptation and study the phylogeny of Paenibacillus.</title>
        <authorList>
            <person name="Narsing Rao M.P."/>
        </authorList>
    </citation>
    <scope>NUCLEOTIDE SEQUENCE [LARGE SCALE GENOMIC DNA]</scope>
    <source>
        <strain evidence="9 10">KCTC 33185</strain>
    </source>
</reference>
<keyword evidence="5 8" id="KW-0949">S-adenosyl-L-methionine</keyword>
<dbReference type="GO" id="GO:1904047">
    <property type="term" value="F:S-adenosyl-L-methionine binding"/>
    <property type="evidence" value="ECO:0007669"/>
    <property type="project" value="TreeGrafter"/>
</dbReference>
<dbReference type="GO" id="GO:0006298">
    <property type="term" value="P:mismatch repair"/>
    <property type="evidence" value="ECO:0007669"/>
    <property type="project" value="TreeGrafter"/>
</dbReference>
<dbReference type="Gene3D" id="1.10.1020.10">
    <property type="entry name" value="Adenine-specific Methyltransferase, Domain 2"/>
    <property type="match status" value="1"/>
</dbReference>
<dbReference type="EMBL" id="VDCQ01000130">
    <property type="protein sequence ID" value="TNJ54101.1"/>
    <property type="molecule type" value="Genomic_DNA"/>
</dbReference>
<evidence type="ECO:0000256" key="3">
    <source>
        <dbReference type="ARBA" id="ARBA00022603"/>
    </source>
</evidence>
<dbReference type="InterPro" id="IPR023095">
    <property type="entry name" value="Ade_MeTrfase_dom_2"/>
</dbReference>
<keyword evidence="10" id="KW-1185">Reference proteome</keyword>
<dbReference type="InterPro" id="IPR002052">
    <property type="entry name" value="DNA_methylase_N6_adenine_CS"/>
</dbReference>
<sequence length="272" mass="31811">MIPFLKWAGGKRWFTKKFGEIFPQRYNTYIEPFIGGGSVFFYLKPNRAIIGDINEELVLTYRSIKENWAKVNELLEVHQRNHSNDYYYLVRESIPHDQYEKAARLIYLNRTCFNGIYRVNLQGVFNVPKGTKDSVILDSDNFEGISQLLTNTQIWNADFEFLINNANQDDLVFADPPYTVRHNQNGFIKYNENLFSWNDQLRLADALLRAKQRGAIVIATNANHQLLRELYQERGFEINTVSRYSSISADPKKRNQYEEIIVHTNLEGGRLI</sequence>
<evidence type="ECO:0000313" key="10">
    <source>
        <dbReference type="Proteomes" id="UP000307943"/>
    </source>
</evidence>
<protein>
    <recommendedName>
        <fullName evidence="2 8">Site-specific DNA-methyltransferase (adenine-specific)</fullName>
        <ecNumber evidence="2 8">2.1.1.72</ecNumber>
    </recommendedName>
</protein>
<evidence type="ECO:0000256" key="7">
    <source>
        <dbReference type="PIRSR" id="PIRSR000398-1"/>
    </source>
</evidence>
<dbReference type="InterPro" id="IPR029063">
    <property type="entry name" value="SAM-dependent_MTases_sf"/>
</dbReference>
<dbReference type="GO" id="GO:0032259">
    <property type="term" value="P:methylation"/>
    <property type="evidence" value="ECO:0007669"/>
    <property type="project" value="UniProtKB-KW"/>
</dbReference>
<organism evidence="9 10">
    <name type="scientific">Paenibacillus hemerocallicola</name>
    <dbReference type="NCBI Taxonomy" id="1172614"/>
    <lineage>
        <taxon>Bacteria</taxon>
        <taxon>Bacillati</taxon>
        <taxon>Bacillota</taxon>
        <taxon>Bacilli</taxon>
        <taxon>Bacillales</taxon>
        <taxon>Paenibacillaceae</taxon>
        <taxon>Paenibacillus</taxon>
    </lineage>
</organism>
<name>A0A5C4SV40_9BACL</name>
<dbReference type="NCBIfam" id="TIGR00571">
    <property type="entry name" value="dam"/>
    <property type="match status" value="1"/>
</dbReference>